<organism evidence="4 5">
    <name type="scientific">Sphingomonas panacis</name>
    <dbReference type="NCBI Taxonomy" id="1560345"/>
    <lineage>
        <taxon>Bacteria</taxon>
        <taxon>Pseudomonadati</taxon>
        <taxon>Pseudomonadota</taxon>
        <taxon>Alphaproteobacteria</taxon>
        <taxon>Sphingomonadales</taxon>
        <taxon>Sphingomonadaceae</taxon>
        <taxon>Sphingomonas</taxon>
    </lineage>
</organism>
<dbReference type="InterPro" id="IPR009057">
    <property type="entry name" value="Homeodomain-like_sf"/>
</dbReference>
<dbReference type="AlphaFoldDB" id="A0A1B3Z9B1"/>
<dbReference type="RefSeq" id="WP_069204586.1">
    <property type="nucleotide sequence ID" value="NZ_CP014168.1"/>
</dbReference>
<feature type="domain" description="HTH tetR-type" evidence="3">
    <location>
        <begin position="11"/>
        <end position="71"/>
    </location>
</feature>
<evidence type="ECO:0000313" key="5">
    <source>
        <dbReference type="Proteomes" id="UP000094256"/>
    </source>
</evidence>
<reference evidence="4 5" key="1">
    <citation type="submission" date="2016-01" db="EMBL/GenBank/DDBJ databases">
        <title>Complete genome and mega plasmid sequence of Sphingomonas panacis DCY99 elicits systemic resistance in rice to Xanthomonas oryzae.</title>
        <authorList>
            <person name="Kim Y.J."/>
            <person name="Yang D.C."/>
            <person name="Sing P."/>
        </authorList>
    </citation>
    <scope>NUCLEOTIDE SEQUENCE [LARGE SCALE GENOMIC DNA]</scope>
    <source>
        <strain evidence="4 5">DCY99</strain>
    </source>
</reference>
<gene>
    <name evidence="4" type="ORF">AWL63_08600</name>
</gene>
<accession>A0A1B3Z9B1</accession>
<dbReference type="KEGG" id="span:AWL63_08600"/>
<evidence type="ECO:0000256" key="1">
    <source>
        <dbReference type="ARBA" id="ARBA00023125"/>
    </source>
</evidence>
<protein>
    <submittedName>
        <fullName evidence="4">TetR family transcriptional regulator</fullName>
    </submittedName>
</protein>
<dbReference type="GO" id="GO:0003677">
    <property type="term" value="F:DNA binding"/>
    <property type="evidence" value="ECO:0007669"/>
    <property type="project" value="UniProtKB-UniRule"/>
</dbReference>
<evidence type="ECO:0000259" key="3">
    <source>
        <dbReference type="PROSITE" id="PS50977"/>
    </source>
</evidence>
<dbReference type="EMBL" id="CP014168">
    <property type="protein sequence ID" value="AOH84020.1"/>
    <property type="molecule type" value="Genomic_DNA"/>
</dbReference>
<evidence type="ECO:0000256" key="2">
    <source>
        <dbReference type="PROSITE-ProRule" id="PRU00335"/>
    </source>
</evidence>
<keyword evidence="5" id="KW-1185">Reference proteome</keyword>
<keyword evidence="1 2" id="KW-0238">DNA-binding</keyword>
<evidence type="ECO:0000313" key="4">
    <source>
        <dbReference type="EMBL" id="AOH84020.1"/>
    </source>
</evidence>
<dbReference type="STRING" id="1560345.AWL63_08600"/>
<dbReference type="InterPro" id="IPR001647">
    <property type="entry name" value="HTH_TetR"/>
</dbReference>
<dbReference type="Gene3D" id="1.10.357.10">
    <property type="entry name" value="Tetracycline Repressor, domain 2"/>
    <property type="match status" value="1"/>
</dbReference>
<dbReference type="SUPFAM" id="SSF46689">
    <property type="entry name" value="Homeodomain-like"/>
    <property type="match status" value="1"/>
</dbReference>
<dbReference type="OrthoDB" id="5526106at2"/>
<dbReference type="Pfam" id="PF00440">
    <property type="entry name" value="TetR_N"/>
    <property type="match status" value="1"/>
</dbReference>
<dbReference type="Proteomes" id="UP000094256">
    <property type="component" value="Chromosome"/>
</dbReference>
<proteinExistence type="predicted"/>
<feature type="DNA-binding region" description="H-T-H motif" evidence="2">
    <location>
        <begin position="34"/>
        <end position="53"/>
    </location>
</feature>
<dbReference type="PROSITE" id="PS50977">
    <property type="entry name" value="HTH_TETR_2"/>
    <property type="match status" value="1"/>
</dbReference>
<sequence>MSIVPKRLSPERSRIAAIEAARDILIQDGPQAVTLKAVAARIGRTHANLLHHFGSAAGLQSALIAHLADSITARIGDVAKQARAGEADPRDVVDLTFDAFAQGGGAMASWMILSGNHDALDPVLSAIHRLVDDLAEDEADQATHIREETLRLVLVAMGDALLGPAMAKALGLPRETARGLAADALVAARAAALKGVG</sequence>
<name>A0A1B3Z9B1_9SPHN</name>